<dbReference type="AlphaFoldDB" id="A0A1U6I203"/>
<evidence type="ECO:0000256" key="6">
    <source>
        <dbReference type="ARBA" id="ARBA00023004"/>
    </source>
</evidence>
<dbReference type="InterPro" id="IPR012910">
    <property type="entry name" value="Plug_dom"/>
</dbReference>
<dbReference type="GO" id="GO:0009279">
    <property type="term" value="C:cell outer membrane"/>
    <property type="evidence" value="ECO:0007669"/>
    <property type="project" value="UniProtKB-SubCell"/>
</dbReference>
<dbReference type="PROSITE" id="PS52016">
    <property type="entry name" value="TONB_DEPENDENT_REC_3"/>
    <property type="match status" value="1"/>
</dbReference>
<evidence type="ECO:0000256" key="12">
    <source>
        <dbReference type="RuleBase" id="RU003357"/>
    </source>
</evidence>
<dbReference type="STRING" id="428990.SAMN06295987_10426"/>
<sequence>MLAGSAIAAMATPVFAQEAQGEKASAIDPNVIIVTAQNRAQNVQDVPIAMSVLGGEKLEEAGVTDFNQMDRVAPALNITNDTVFTRVAIRGVGTNSNDEAQDQSIAINIDGEYLNRANVLGVSLFDMERVEVLRGPQGTLYGRNATGGAINFVTRKPGDVFAVNLTGTYGNYDQITLDGGVDVPLAGIGGIRLSGLFDKHDGYFYHPNIDARSGSSEKKAGRLSLRLEPTDGLRIDLAGEYVKVDSILAANAWTNLNAAGNGPGADCSLNGFEEIAPLTPNVQCIPSNTNFLSTIDRDSYDAAFTGVSPSEQESKVVRGKVAYDFGPAIVTYTGGYRVTDQDADIALAPAYYFYDFFNRTKTQSHELRLNGTLNGIEWQTGAFYFHENLRNSRGLFSPFIGPNGSFINAFRRDVTAKSWAAFGQVDVPLTATLTAVGGLRYTHDKRHGLFDNYGFVFNSGPVEQTGDAPSQLDLDAKGSKVTWLAGLNYKPNADTLIYGKVSTGYKAGGFDSVGAYDPETNTAYEIGSKLTFGDMRQHKFNLSGYYYDYKDLQVSVLLDNSIGGQIFNAGKAVIWGAEAELSIGLDEHNFFNASFNYTNAEYKDLLASYVVYCVGCGDIGVGDLDPDPNNIVQPNLAGNKPPQTPKFVITMGYDHIFDFGSAGTLTASVFSKFKSSYFTDIFNYRDSKQKAFTQTDLTLLYKPEDERWSVQAFVRNLENEKPLTYAAYVAAGPDDVYTWQFGTPRTYGIRVGIDF</sequence>
<evidence type="ECO:0000259" key="14">
    <source>
        <dbReference type="Pfam" id="PF07715"/>
    </source>
</evidence>
<keyword evidence="9 11" id="KW-0472">Membrane</keyword>
<dbReference type="GO" id="GO:0006826">
    <property type="term" value="P:iron ion transport"/>
    <property type="evidence" value="ECO:0007669"/>
    <property type="project" value="UniProtKB-KW"/>
</dbReference>
<comment type="subcellular location">
    <subcellularLocation>
        <location evidence="1 11">Cell outer membrane</location>
        <topology evidence="1 11">Multi-pass membrane protein</topology>
    </subcellularLocation>
</comment>
<evidence type="ECO:0000313" key="16">
    <source>
        <dbReference type="Proteomes" id="UP000190989"/>
    </source>
</evidence>
<dbReference type="InterPro" id="IPR039426">
    <property type="entry name" value="TonB-dep_rcpt-like"/>
</dbReference>
<dbReference type="Gene3D" id="2.40.170.20">
    <property type="entry name" value="TonB-dependent receptor, beta-barrel domain"/>
    <property type="match status" value="1"/>
</dbReference>
<name>A0A1U6I203_9SPHN</name>
<evidence type="ECO:0000256" key="8">
    <source>
        <dbReference type="ARBA" id="ARBA00023077"/>
    </source>
</evidence>
<dbReference type="EMBL" id="FVZE01000004">
    <property type="protein sequence ID" value="SLK02016.1"/>
    <property type="molecule type" value="Genomic_DNA"/>
</dbReference>
<evidence type="ECO:0000259" key="13">
    <source>
        <dbReference type="Pfam" id="PF00593"/>
    </source>
</evidence>
<dbReference type="SUPFAM" id="SSF56935">
    <property type="entry name" value="Porins"/>
    <property type="match status" value="1"/>
</dbReference>
<evidence type="ECO:0000256" key="1">
    <source>
        <dbReference type="ARBA" id="ARBA00004571"/>
    </source>
</evidence>
<evidence type="ECO:0000256" key="2">
    <source>
        <dbReference type="ARBA" id="ARBA00022448"/>
    </source>
</evidence>
<evidence type="ECO:0000256" key="7">
    <source>
        <dbReference type="ARBA" id="ARBA00023065"/>
    </source>
</evidence>
<proteinExistence type="inferred from homology"/>
<reference evidence="16" key="1">
    <citation type="submission" date="2017-02" db="EMBL/GenBank/DDBJ databases">
        <authorList>
            <person name="Varghese N."/>
            <person name="Submissions S."/>
        </authorList>
    </citation>
    <scope>NUCLEOTIDE SEQUENCE [LARGE SCALE GENOMIC DNA]</scope>
    <source>
        <strain evidence="16">SM117</strain>
    </source>
</reference>
<evidence type="ECO:0000256" key="11">
    <source>
        <dbReference type="PROSITE-ProRule" id="PRU01360"/>
    </source>
</evidence>
<comment type="similarity">
    <text evidence="11 12">Belongs to the TonB-dependent receptor family.</text>
</comment>
<keyword evidence="10 11" id="KW-0998">Cell outer membrane</keyword>
<evidence type="ECO:0000256" key="4">
    <source>
        <dbReference type="ARBA" id="ARBA00022496"/>
    </source>
</evidence>
<evidence type="ECO:0000256" key="3">
    <source>
        <dbReference type="ARBA" id="ARBA00022452"/>
    </source>
</evidence>
<keyword evidence="4" id="KW-0410">Iron transport</keyword>
<keyword evidence="16" id="KW-1185">Reference proteome</keyword>
<keyword evidence="3 11" id="KW-1134">Transmembrane beta strand</keyword>
<dbReference type="PANTHER" id="PTHR32552:SF81">
    <property type="entry name" value="TONB-DEPENDENT OUTER MEMBRANE RECEPTOR"/>
    <property type="match status" value="1"/>
</dbReference>
<keyword evidence="6" id="KW-0408">Iron</keyword>
<keyword evidence="8 12" id="KW-0798">TonB box</keyword>
<dbReference type="Pfam" id="PF00593">
    <property type="entry name" value="TonB_dep_Rec_b-barrel"/>
    <property type="match status" value="1"/>
</dbReference>
<dbReference type="Proteomes" id="UP000190989">
    <property type="component" value="Unassembled WGS sequence"/>
</dbReference>
<organism evidence="15 16">
    <name type="scientific">Novosphingobium mathurense</name>
    <dbReference type="NCBI Taxonomy" id="428990"/>
    <lineage>
        <taxon>Bacteria</taxon>
        <taxon>Pseudomonadati</taxon>
        <taxon>Pseudomonadota</taxon>
        <taxon>Alphaproteobacteria</taxon>
        <taxon>Sphingomonadales</taxon>
        <taxon>Sphingomonadaceae</taxon>
        <taxon>Novosphingobium</taxon>
    </lineage>
</organism>
<evidence type="ECO:0000256" key="10">
    <source>
        <dbReference type="ARBA" id="ARBA00023237"/>
    </source>
</evidence>
<evidence type="ECO:0000256" key="9">
    <source>
        <dbReference type="ARBA" id="ARBA00023136"/>
    </source>
</evidence>
<gene>
    <name evidence="15" type="ORF">SAMN06295987_10426</name>
</gene>
<dbReference type="InterPro" id="IPR036942">
    <property type="entry name" value="Beta-barrel_TonB_sf"/>
</dbReference>
<dbReference type="PANTHER" id="PTHR32552">
    <property type="entry name" value="FERRICHROME IRON RECEPTOR-RELATED"/>
    <property type="match status" value="1"/>
</dbReference>
<feature type="domain" description="TonB-dependent receptor plug" evidence="14">
    <location>
        <begin position="43"/>
        <end position="149"/>
    </location>
</feature>
<keyword evidence="7" id="KW-0406">Ion transport</keyword>
<protein>
    <submittedName>
        <fullName evidence="15">Iron complex outermembrane recepter protein</fullName>
    </submittedName>
</protein>
<keyword evidence="2 11" id="KW-0813">Transport</keyword>
<evidence type="ECO:0000313" key="15">
    <source>
        <dbReference type="EMBL" id="SLK02016.1"/>
    </source>
</evidence>
<feature type="domain" description="TonB-dependent receptor-like beta-barrel" evidence="13">
    <location>
        <begin position="300"/>
        <end position="717"/>
    </location>
</feature>
<dbReference type="Pfam" id="PF07715">
    <property type="entry name" value="Plug"/>
    <property type="match status" value="1"/>
</dbReference>
<keyword evidence="5 11" id="KW-0812">Transmembrane</keyword>
<dbReference type="InterPro" id="IPR000531">
    <property type="entry name" value="Beta-barrel_TonB"/>
</dbReference>
<evidence type="ECO:0000256" key="5">
    <source>
        <dbReference type="ARBA" id="ARBA00022692"/>
    </source>
</evidence>
<accession>A0A1U6I203</accession>